<dbReference type="PANTHER" id="PTHR44196:SF1">
    <property type="entry name" value="DEHYDROGENASE_REDUCTASE SDR FAMILY MEMBER 7B"/>
    <property type="match status" value="1"/>
</dbReference>
<dbReference type="Gene3D" id="3.40.50.720">
    <property type="entry name" value="NAD(P)-binding Rossmann-like Domain"/>
    <property type="match status" value="1"/>
</dbReference>
<dbReference type="PRINTS" id="PR00081">
    <property type="entry name" value="GDHRDH"/>
</dbReference>
<evidence type="ECO:0000256" key="1">
    <source>
        <dbReference type="ARBA" id="ARBA00006484"/>
    </source>
</evidence>
<accession>A0A7C4JLN1</accession>
<gene>
    <name evidence="3" type="ORF">ENU20_03885</name>
</gene>
<dbReference type="PANTHER" id="PTHR44196">
    <property type="entry name" value="DEHYDROGENASE/REDUCTASE SDR FAMILY MEMBER 7B"/>
    <property type="match status" value="1"/>
</dbReference>
<name>A0A7C4JLN1_STAMA</name>
<comment type="similarity">
    <text evidence="1">Belongs to the short-chain dehydrogenases/reductases (SDR) family.</text>
</comment>
<dbReference type="InterPro" id="IPR002347">
    <property type="entry name" value="SDR_fam"/>
</dbReference>
<dbReference type="SUPFAM" id="SSF51735">
    <property type="entry name" value="NAD(P)-binding Rossmann-fold domains"/>
    <property type="match status" value="1"/>
</dbReference>
<comment type="caution">
    <text evidence="3">The sequence shown here is derived from an EMBL/GenBank/DDBJ whole genome shotgun (WGS) entry which is preliminary data.</text>
</comment>
<reference evidence="3" key="1">
    <citation type="journal article" date="2020" name="mSystems">
        <title>Genome- and Community-Level Interaction Insights into Carbon Utilization and Element Cycling Functions of Hydrothermarchaeota in Hydrothermal Sediment.</title>
        <authorList>
            <person name="Zhou Z."/>
            <person name="Liu Y."/>
            <person name="Xu W."/>
            <person name="Pan J."/>
            <person name="Luo Z.H."/>
            <person name="Li M."/>
        </authorList>
    </citation>
    <scope>NUCLEOTIDE SEQUENCE [LARGE SCALE GENOMIC DNA]</scope>
    <source>
        <strain evidence="3">SpSt-648</strain>
    </source>
</reference>
<dbReference type="AlphaFoldDB" id="A0A7C4JLN1"/>
<dbReference type="Pfam" id="PF00106">
    <property type="entry name" value="adh_short"/>
    <property type="match status" value="1"/>
</dbReference>
<proteinExistence type="inferred from homology"/>
<sequence length="234" mass="26476">MKIAVVTGASRGIGRSIVYELHNRGWFILGVARSRESLEELRRELGERFEYVTVDLSKVEDVYKVVDYVRDKFWKIDLLINNAGAGLYKPVLEHSVDDIVNLTMLNMVSPIVLTKELVPYMVEGSTIVFVVTVAIHVAFSKLPIYGASKLALHYVIKILRKELEKKKINVIGIYPGYVKTSFHEKAGYRDVGKGLSPEAVAKTVVKAIEKGKKEVYVPSYFKIIKFIEPYLPII</sequence>
<dbReference type="EMBL" id="DTBP01000025">
    <property type="protein sequence ID" value="HGQ74199.1"/>
    <property type="molecule type" value="Genomic_DNA"/>
</dbReference>
<evidence type="ECO:0000256" key="2">
    <source>
        <dbReference type="ARBA" id="ARBA00023002"/>
    </source>
</evidence>
<dbReference type="GO" id="GO:0016020">
    <property type="term" value="C:membrane"/>
    <property type="evidence" value="ECO:0007669"/>
    <property type="project" value="TreeGrafter"/>
</dbReference>
<dbReference type="GO" id="GO:0016491">
    <property type="term" value="F:oxidoreductase activity"/>
    <property type="evidence" value="ECO:0007669"/>
    <property type="project" value="UniProtKB-KW"/>
</dbReference>
<organism evidence="3">
    <name type="scientific">Staphylothermus marinus</name>
    <dbReference type="NCBI Taxonomy" id="2280"/>
    <lineage>
        <taxon>Archaea</taxon>
        <taxon>Thermoproteota</taxon>
        <taxon>Thermoprotei</taxon>
        <taxon>Desulfurococcales</taxon>
        <taxon>Desulfurococcaceae</taxon>
        <taxon>Staphylothermus</taxon>
    </lineage>
</organism>
<protein>
    <submittedName>
        <fullName evidence="3">SDR family NAD(P)-dependent oxidoreductase</fullName>
    </submittedName>
</protein>
<dbReference type="CDD" id="cd05233">
    <property type="entry name" value="SDR_c"/>
    <property type="match status" value="1"/>
</dbReference>
<dbReference type="InterPro" id="IPR036291">
    <property type="entry name" value="NAD(P)-bd_dom_sf"/>
</dbReference>
<evidence type="ECO:0000313" key="3">
    <source>
        <dbReference type="EMBL" id="HGQ74199.1"/>
    </source>
</evidence>
<keyword evidence="2" id="KW-0560">Oxidoreductase</keyword>